<dbReference type="InterPro" id="IPR029058">
    <property type="entry name" value="AB_hydrolase_fold"/>
</dbReference>
<protein>
    <submittedName>
        <fullName evidence="2">Fluoroacetate dehalogenase</fullName>
        <ecNumber evidence="2">3.8.1.3</ecNumber>
    </submittedName>
</protein>
<proteinExistence type="predicted"/>
<dbReference type="Proteomes" id="UP000194360">
    <property type="component" value="Unassembled WGS sequence"/>
</dbReference>
<dbReference type="Gene3D" id="3.40.50.1820">
    <property type="entry name" value="alpha/beta hydrolase"/>
    <property type="match status" value="1"/>
</dbReference>
<name>A0A1Y2MMP9_PSEAH</name>
<keyword evidence="2" id="KW-0378">Hydrolase</keyword>
<dbReference type="EC" id="3.8.1.3" evidence="2"/>
<dbReference type="PANTHER" id="PTHR43798">
    <property type="entry name" value="MONOACYLGLYCEROL LIPASE"/>
    <property type="match status" value="1"/>
</dbReference>
<dbReference type="SUPFAM" id="SSF53474">
    <property type="entry name" value="alpha/beta-Hydrolases"/>
    <property type="match status" value="1"/>
</dbReference>
<dbReference type="RefSeq" id="WP_085915437.1">
    <property type="nucleotide sequence ID" value="NZ_AP018920.1"/>
</dbReference>
<reference evidence="2 3" key="1">
    <citation type="submission" date="2016-09" db="EMBL/GenBank/DDBJ databases">
        <title>Pseudonocardia autotrophica DSM535, a candidate organism with high potential of specific P450 cytochromes.</title>
        <authorList>
            <person name="Grumaz C."/>
            <person name="Vainshtein Y."/>
            <person name="Kirstahler P."/>
            <person name="Sohn K."/>
        </authorList>
    </citation>
    <scope>NUCLEOTIDE SEQUENCE [LARGE SCALE GENOMIC DNA]</scope>
    <source>
        <strain evidence="2 3">DSM 535</strain>
    </source>
</reference>
<dbReference type="AlphaFoldDB" id="A0A1Y2MMP9"/>
<dbReference type="InterPro" id="IPR000073">
    <property type="entry name" value="AB_hydrolase_1"/>
</dbReference>
<comment type="caution">
    <text evidence="2">The sequence shown here is derived from an EMBL/GenBank/DDBJ whole genome shotgun (WGS) entry which is preliminary data.</text>
</comment>
<keyword evidence="3" id="KW-1185">Reference proteome</keyword>
<dbReference type="Pfam" id="PF00561">
    <property type="entry name" value="Abhydrolase_1"/>
    <property type="match status" value="1"/>
</dbReference>
<dbReference type="OrthoDB" id="9812774at2"/>
<dbReference type="STRING" id="2074.BG845_05301"/>
<evidence type="ECO:0000259" key="1">
    <source>
        <dbReference type="Pfam" id="PF00561"/>
    </source>
</evidence>
<feature type="domain" description="AB hydrolase-1" evidence="1">
    <location>
        <begin position="30"/>
        <end position="247"/>
    </location>
</feature>
<dbReference type="GO" id="GO:0018785">
    <property type="term" value="F:haloacetate dehalogenase activity"/>
    <property type="evidence" value="ECO:0007669"/>
    <property type="project" value="UniProtKB-EC"/>
</dbReference>
<sequence length="308" mass="32883">MLGDLTAFDLTVGAPGEQVSVHGVRGGQGPPVLLLHGFPQTHAMWGPVAADLARDHTVIATDLRGYGASGRPEAGADHAGYSFRAMAGDQVEVMEQLGFDTFTVLGHDRGARVTHRMLLDHPGRVERAALLDILPTAYVYSHVDRALATAYYHWFFFIQPADLPERLIDGDPIGYLHRLLGGWGSGLSAHRAEALASYERAFADPAARHAMMEDYRAGASIDLEHDAADAAAGNRIAAPTLVLWGESGVVGANAESPLEVWRREAADPALITGGAVARAGHFLVDEQPSDTLAALRDFLARPDAGREG</sequence>
<gene>
    <name evidence="2" type="ORF">BG845_05301</name>
</gene>
<accession>A0A1Y2MMP9</accession>
<evidence type="ECO:0000313" key="2">
    <source>
        <dbReference type="EMBL" id="OSY36535.1"/>
    </source>
</evidence>
<evidence type="ECO:0000313" key="3">
    <source>
        <dbReference type="Proteomes" id="UP000194360"/>
    </source>
</evidence>
<dbReference type="EMBL" id="MIGB01000038">
    <property type="protein sequence ID" value="OSY36535.1"/>
    <property type="molecule type" value="Genomic_DNA"/>
</dbReference>
<dbReference type="InterPro" id="IPR050266">
    <property type="entry name" value="AB_hydrolase_sf"/>
</dbReference>
<organism evidence="2 3">
    <name type="scientific">Pseudonocardia autotrophica</name>
    <name type="common">Amycolata autotrophica</name>
    <name type="synonym">Nocardia autotrophica</name>
    <dbReference type="NCBI Taxonomy" id="2074"/>
    <lineage>
        <taxon>Bacteria</taxon>
        <taxon>Bacillati</taxon>
        <taxon>Actinomycetota</taxon>
        <taxon>Actinomycetes</taxon>
        <taxon>Pseudonocardiales</taxon>
        <taxon>Pseudonocardiaceae</taxon>
        <taxon>Pseudonocardia</taxon>
    </lineage>
</organism>